<reference evidence="3 4" key="1">
    <citation type="submission" date="2017-05" db="EMBL/GenBank/DDBJ databases">
        <title>Whole genome sequence of Pseudomonas putida isolate 1312 commercialized as a biostimulant.</title>
        <authorList>
            <person name="Crovadore J."/>
            <person name="Blanc P."/>
            <person name="Chablais R."/>
            <person name="Cochard B."/>
            <person name="Grizard D."/>
            <person name="Lefort F."/>
        </authorList>
    </citation>
    <scope>NUCLEOTIDE SEQUENCE [LARGE SCALE GENOMIC DNA]</scope>
    <source>
        <strain evidence="3 4">1312</strain>
    </source>
</reference>
<organism evidence="3 4">
    <name type="scientific">Pseudomonas putida</name>
    <name type="common">Arthrobacter siderocapsulatus</name>
    <dbReference type="NCBI Taxonomy" id="303"/>
    <lineage>
        <taxon>Bacteria</taxon>
        <taxon>Pseudomonadati</taxon>
        <taxon>Pseudomonadota</taxon>
        <taxon>Gammaproteobacteria</taxon>
        <taxon>Pseudomonadales</taxon>
        <taxon>Pseudomonadaceae</taxon>
        <taxon>Pseudomonas</taxon>
    </lineage>
</organism>
<dbReference type="Pfam" id="PF01320">
    <property type="entry name" value="Colicin_Pyocin"/>
    <property type="match status" value="1"/>
</dbReference>
<dbReference type="CDD" id="cd16363">
    <property type="entry name" value="Col_Im_like"/>
    <property type="match status" value="1"/>
</dbReference>
<comment type="similarity">
    <text evidence="1">Belongs to the colicins ColE2/ColE8/ColE9 and pyocins S1/S2 family.</text>
</comment>
<evidence type="ECO:0000256" key="1">
    <source>
        <dbReference type="ARBA" id="ARBA00009346"/>
    </source>
</evidence>
<dbReference type="SUPFAM" id="SSF47345">
    <property type="entry name" value="Colicin E immunity proteins"/>
    <property type="match status" value="1"/>
</dbReference>
<evidence type="ECO:0000313" key="4">
    <source>
        <dbReference type="Proteomes" id="UP000196082"/>
    </source>
</evidence>
<dbReference type="EMBL" id="NFSB01000067">
    <property type="protein sequence ID" value="OUM35288.1"/>
    <property type="molecule type" value="Genomic_DNA"/>
</dbReference>
<dbReference type="GO" id="GO:0030153">
    <property type="term" value="P:bacteriocin immunity"/>
    <property type="evidence" value="ECO:0007669"/>
    <property type="project" value="UniProtKB-KW"/>
</dbReference>
<dbReference type="InterPro" id="IPR035900">
    <property type="entry name" value="Colicin_E_sf"/>
</dbReference>
<keyword evidence="2" id="KW-0079">Bacteriocin immunity</keyword>
<sequence>MVIRLKHCLADYSYDEFRSLVEALIQATGSRDWQDRLLEHFIEVVKHPDGADLIYYPAEERGTCSEQVMARILEWRASKGLAVFRIEIN</sequence>
<comment type="caution">
    <text evidence="3">The sequence shown here is derived from an EMBL/GenBank/DDBJ whole genome shotgun (WGS) entry which is preliminary data.</text>
</comment>
<dbReference type="InterPro" id="IPR000290">
    <property type="entry name" value="Colicin_pyocin"/>
</dbReference>
<evidence type="ECO:0000256" key="2">
    <source>
        <dbReference type="ARBA" id="ARBA00023025"/>
    </source>
</evidence>
<name>A0A1Y3LAT5_PSEPU</name>
<dbReference type="PRINTS" id="PR01299">
    <property type="entry name" value="PYOCIN"/>
</dbReference>
<dbReference type="Proteomes" id="UP000196082">
    <property type="component" value="Unassembled WGS sequence"/>
</dbReference>
<dbReference type="Gene3D" id="1.10.1200.20">
    <property type="entry name" value="Colicin E immunity protein"/>
    <property type="match status" value="1"/>
</dbReference>
<dbReference type="RefSeq" id="WP_086975353.1">
    <property type="nucleotide sequence ID" value="NZ_NFSB01000067.1"/>
</dbReference>
<dbReference type="GO" id="GO:0015643">
    <property type="term" value="F:toxic substance binding"/>
    <property type="evidence" value="ECO:0007669"/>
    <property type="project" value="InterPro"/>
</dbReference>
<proteinExistence type="inferred from homology"/>
<gene>
    <name evidence="3" type="ORF">B8W72_08575</name>
</gene>
<protein>
    <submittedName>
        <fullName evidence="3">Colicin immunity protein</fullName>
    </submittedName>
</protein>
<dbReference type="AlphaFoldDB" id="A0A1Y3LAT5"/>
<accession>A0A1Y3LAT5</accession>
<evidence type="ECO:0000313" key="3">
    <source>
        <dbReference type="EMBL" id="OUM35288.1"/>
    </source>
</evidence>